<comment type="caution">
    <text evidence="1">The sequence shown here is derived from an EMBL/GenBank/DDBJ whole genome shotgun (WGS) entry which is preliminary data.</text>
</comment>
<gene>
    <name evidence="1" type="ORF">H8S64_17350</name>
</gene>
<evidence type="ECO:0000313" key="2">
    <source>
        <dbReference type="Proteomes" id="UP000646484"/>
    </source>
</evidence>
<dbReference type="Proteomes" id="UP000646484">
    <property type="component" value="Unassembled WGS sequence"/>
</dbReference>
<dbReference type="Pfam" id="PF16132">
    <property type="entry name" value="DUF4843"/>
    <property type="match status" value="1"/>
</dbReference>
<keyword evidence="2" id="KW-1185">Reference proteome</keyword>
<protein>
    <submittedName>
        <fullName evidence="1">DUF4843 domain-containing protein</fullName>
    </submittedName>
</protein>
<dbReference type="PROSITE" id="PS51257">
    <property type="entry name" value="PROKAR_LIPOPROTEIN"/>
    <property type="match status" value="1"/>
</dbReference>
<evidence type="ECO:0000313" key="1">
    <source>
        <dbReference type="EMBL" id="MBC5622860.1"/>
    </source>
</evidence>
<name>A0ABR7D6C2_9BACT</name>
<proteinExistence type="predicted"/>
<dbReference type="RefSeq" id="WP_186977719.1">
    <property type="nucleotide sequence ID" value="NZ_JACOOH010000008.1"/>
</dbReference>
<dbReference type="EMBL" id="JACOOH010000008">
    <property type="protein sequence ID" value="MBC5622860.1"/>
    <property type="molecule type" value="Genomic_DNA"/>
</dbReference>
<sequence>MKRYLYLALCLLGMIGCSTDNIDLYQSDGYISFVNKEADTLMISFFLLGNLQEYDLPVAVRFTGDPLLEKEAISLSVNKEGTTADTKFYDLPQPEFQAMSHLDTFYVKLKNFPELQQKTVTLCLELAENENFKLGDRYYRRMHLKINDNVAKPSWWTPDVETYYLGGYSDKKFRELMTAAQPDLSKVDEGLIRTWALKLKYHLEERASSPLGPVTEVDGSLMSVPVRG</sequence>
<dbReference type="InterPro" id="IPR032299">
    <property type="entry name" value="DUF4843"/>
</dbReference>
<organism evidence="1 2">
    <name type="scientific">Butyricimonas hominis</name>
    <dbReference type="NCBI Taxonomy" id="2763032"/>
    <lineage>
        <taxon>Bacteria</taxon>
        <taxon>Pseudomonadati</taxon>
        <taxon>Bacteroidota</taxon>
        <taxon>Bacteroidia</taxon>
        <taxon>Bacteroidales</taxon>
        <taxon>Odoribacteraceae</taxon>
        <taxon>Butyricimonas</taxon>
    </lineage>
</organism>
<accession>A0ABR7D6C2</accession>
<reference evidence="1 2" key="1">
    <citation type="submission" date="2020-08" db="EMBL/GenBank/DDBJ databases">
        <title>Genome public.</title>
        <authorList>
            <person name="Liu C."/>
            <person name="Sun Q."/>
        </authorList>
    </citation>
    <scope>NUCLEOTIDE SEQUENCE [LARGE SCALE GENOMIC DNA]</scope>
    <source>
        <strain evidence="1 2">NSJ-56</strain>
    </source>
</reference>